<protein>
    <submittedName>
        <fullName evidence="2">Uncharacterized protein</fullName>
    </submittedName>
</protein>
<accession>A0A450Z349</accession>
<sequence length="43" mass="4686">MELIHDARALSKAKPIHAGKIALARPALLHDLIFPGARVTWVS</sequence>
<evidence type="ECO:0000313" key="3">
    <source>
        <dbReference type="EMBL" id="VFK79811.1"/>
    </source>
</evidence>
<dbReference type="AlphaFoldDB" id="A0A450Z349"/>
<reference evidence="2" key="1">
    <citation type="submission" date="2019-02" db="EMBL/GenBank/DDBJ databases">
        <authorList>
            <person name="Gruber-Vodicka R. H."/>
            <person name="Seah K. B. B."/>
        </authorList>
    </citation>
    <scope>NUCLEOTIDE SEQUENCE</scope>
    <source>
        <strain evidence="3">BECK_S127</strain>
        <strain evidence="2">BECK_S1320</strain>
        <strain evidence="1">BECK_S1321</strain>
    </source>
</reference>
<proteinExistence type="predicted"/>
<organism evidence="2">
    <name type="scientific">Candidatus Kentrum sp. SD</name>
    <dbReference type="NCBI Taxonomy" id="2126332"/>
    <lineage>
        <taxon>Bacteria</taxon>
        <taxon>Pseudomonadati</taxon>
        <taxon>Pseudomonadota</taxon>
        <taxon>Gammaproteobacteria</taxon>
        <taxon>Candidatus Kentrum</taxon>
    </lineage>
</organism>
<dbReference type="EMBL" id="CAADFR010000120">
    <property type="protein sequence ID" value="VFK42306.1"/>
    <property type="molecule type" value="Genomic_DNA"/>
</dbReference>
<gene>
    <name evidence="3" type="ORF">BECKSD772D_GA0070982_10676</name>
    <name evidence="2" type="ORF">BECKSD772E_GA0070983_11172</name>
    <name evidence="1" type="ORF">BECKSD772F_GA0070984_11202</name>
</gene>
<name>A0A450Z349_9GAMM</name>
<evidence type="ECO:0000313" key="2">
    <source>
        <dbReference type="EMBL" id="VFK48211.1"/>
    </source>
</evidence>
<dbReference type="EMBL" id="CAADFU010000117">
    <property type="protein sequence ID" value="VFK48211.1"/>
    <property type="molecule type" value="Genomic_DNA"/>
</dbReference>
<evidence type="ECO:0000313" key="1">
    <source>
        <dbReference type="EMBL" id="VFK42306.1"/>
    </source>
</evidence>
<dbReference type="EMBL" id="CAADHB010000067">
    <property type="protein sequence ID" value="VFK79811.1"/>
    <property type="molecule type" value="Genomic_DNA"/>
</dbReference>